<dbReference type="EMBL" id="JAUEPR010000057">
    <property type="protein sequence ID" value="KAK0470889.1"/>
    <property type="molecule type" value="Genomic_DNA"/>
</dbReference>
<feature type="compositionally biased region" description="Acidic residues" evidence="1">
    <location>
        <begin position="88"/>
        <end position="97"/>
    </location>
</feature>
<dbReference type="Proteomes" id="UP001175227">
    <property type="component" value="Unassembled WGS sequence"/>
</dbReference>
<accession>A0AA39NS74</accession>
<feature type="region of interest" description="Disordered" evidence="1">
    <location>
        <begin position="84"/>
        <end position="146"/>
    </location>
</feature>
<evidence type="ECO:0000256" key="1">
    <source>
        <dbReference type="SAM" id="MobiDB-lite"/>
    </source>
</evidence>
<comment type="caution">
    <text evidence="2">The sequence shown here is derived from an EMBL/GenBank/DDBJ whole genome shotgun (WGS) entry which is preliminary data.</text>
</comment>
<keyword evidence="3" id="KW-1185">Reference proteome</keyword>
<protein>
    <submittedName>
        <fullName evidence="2">Uncharacterized protein</fullName>
    </submittedName>
</protein>
<gene>
    <name evidence="2" type="ORF">IW261DRAFT_1425571</name>
</gene>
<sequence length="146" mass="16146">MKSTFYKGPRNISVFPQQNSVPVACQQRCPSLPPKGKSKSITLTSANKTYTFHITTPSTTIPRDGLYRAPQLCIDPKLVDPGFLYGEREEEEEEEEQGPTSSPTRKRKALTRKKAGIQSPKKKAESNTAKPRASTAVASPQKKGRK</sequence>
<name>A0AA39NS74_9AGAR</name>
<evidence type="ECO:0000313" key="3">
    <source>
        <dbReference type="Proteomes" id="UP001175227"/>
    </source>
</evidence>
<reference evidence="2" key="1">
    <citation type="submission" date="2023-06" db="EMBL/GenBank/DDBJ databases">
        <authorList>
            <consortium name="Lawrence Berkeley National Laboratory"/>
            <person name="Ahrendt S."/>
            <person name="Sahu N."/>
            <person name="Indic B."/>
            <person name="Wong-Bajracharya J."/>
            <person name="Merenyi Z."/>
            <person name="Ke H.-M."/>
            <person name="Monk M."/>
            <person name="Kocsube S."/>
            <person name="Drula E."/>
            <person name="Lipzen A."/>
            <person name="Balint B."/>
            <person name="Henrissat B."/>
            <person name="Andreopoulos B."/>
            <person name="Martin F.M."/>
            <person name="Harder C.B."/>
            <person name="Rigling D."/>
            <person name="Ford K.L."/>
            <person name="Foster G.D."/>
            <person name="Pangilinan J."/>
            <person name="Papanicolaou A."/>
            <person name="Barry K."/>
            <person name="LaButti K."/>
            <person name="Viragh M."/>
            <person name="Koriabine M."/>
            <person name="Yan M."/>
            <person name="Riley R."/>
            <person name="Champramary S."/>
            <person name="Plett K.L."/>
            <person name="Tsai I.J."/>
            <person name="Slot J."/>
            <person name="Sipos G."/>
            <person name="Plett J."/>
            <person name="Nagy L.G."/>
            <person name="Grigoriev I.V."/>
        </authorList>
    </citation>
    <scope>NUCLEOTIDE SEQUENCE</scope>
    <source>
        <strain evidence="2">ICMP 16352</strain>
    </source>
</reference>
<organism evidence="2 3">
    <name type="scientific">Armillaria novae-zelandiae</name>
    <dbReference type="NCBI Taxonomy" id="153914"/>
    <lineage>
        <taxon>Eukaryota</taxon>
        <taxon>Fungi</taxon>
        <taxon>Dikarya</taxon>
        <taxon>Basidiomycota</taxon>
        <taxon>Agaricomycotina</taxon>
        <taxon>Agaricomycetes</taxon>
        <taxon>Agaricomycetidae</taxon>
        <taxon>Agaricales</taxon>
        <taxon>Marasmiineae</taxon>
        <taxon>Physalacriaceae</taxon>
        <taxon>Armillaria</taxon>
    </lineage>
</organism>
<evidence type="ECO:0000313" key="2">
    <source>
        <dbReference type="EMBL" id="KAK0470889.1"/>
    </source>
</evidence>
<feature type="compositionally biased region" description="Basic residues" evidence="1">
    <location>
        <begin position="104"/>
        <end position="115"/>
    </location>
</feature>
<proteinExistence type="predicted"/>
<dbReference type="AlphaFoldDB" id="A0AA39NS74"/>